<dbReference type="InterPro" id="IPR028994">
    <property type="entry name" value="Integrin_alpha_N"/>
</dbReference>
<evidence type="ECO:0000313" key="3">
    <source>
        <dbReference type="EMBL" id="APF18941.1"/>
    </source>
</evidence>
<organism evidence="4 5">
    <name type="scientific">Caldithrix abyssi DSM 13497</name>
    <dbReference type="NCBI Taxonomy" id="880073"/>
    <lineage>
        <taxon>Bacteria</taxon>
        <taxon>Pseudomonadati</taxon>
        <taxon>Calditrichota</taxon>
        <taxon>Calditrichia</taxon>
        <taxon>Calditrichales</taxon>
        <taxon>Calditrichaceae</taxon>
        <taxon>Caldithrix</taxon>
    </lineage>
</organism>
<dbReference type="OrthoDB" id="9815928at2"/>
<reference evidence="4 5" key="1">
    <citation type="submission" date="2011-09" db="EMBL/GenBank/DDBJ databases">
        <title>The permanent draft genome of Caldithrix abyssi DSM 13497.</title>
        <authorList>
            <consortium name="US DOE Joint Genome Institute (JGI-PGF)"/>
            <person name="Lucas S."/>
            <person name="Han J."/>
            <person name="Lapidus A."/>
            <person name="Bruce D."/>
            <person name="Goodwin L."/>
            <person name="Pitluck S."/>
            <person name="Peters L."/>
            <person name="Kyrpides N."/>
            <person name="Mavromatis K."/>
            <person name="Ivanova N."/>
            <person name="Mikhailova N."/>
            <person name="Chertkov O."/>
            <person name="Detter J.C."/>
            <person name="Tapia R."/>
            <person name="Han C."/>
            <person name="Land M."/>
            <person name="Hauser L."/>
            <person name="Markowitz V."/>
            <person name="Cheng J.-F."/>
            <person name="Hugenholtz P."/>
            <person name="Woyke T."/>
            <person name="Wu D."/>
            <person name="Spring S."/>
            <person name="Brambilla E."/>
            <person name="Klenk H.-P."/>
            <person name="Eisen J.A."/>
        </authorList>
    </citation>
    <scope>NUCLEOTIDE SEQUENCE [LARGE SCALE GENOMIC DNA]</scope>
    <source>
        <strain evidence="4 5">DSM 13497</strain>
    </source>
</reference>
<dbReference type="Gene3D" id="2.130.10.130">
    <property type="entry name" value="Integrin alpha, N-terminal"/>
    <property type="match status" value="1"/>
</dbReference>
<dbReference type="InParanoid" id="H1XVK0"/>
<evidence type="ECO:0000313" key="6">
    <source>
        <dbReference type="Proteomes" id="UP000183868"/>
    </source>
</evidence>
<dbReference type="Gene3D" id="2.60.40.4070">
    <property type="match status" value="1"/>
</dbReference>
<dbReference type="KEGG" id="caby:Cabys_2192"/>
<gene>
    <name evidence="3" type="ORF">Cabys_2192</name>
    <name evidence="4" type="ORF">Calab_3296</name>
</gene>
<dbReference type="Proteomes" id="UP000183868">
    <property type="component" value="Chromosome"/>
</dbReference>
<sequence precursor="true">MILFKIFINHLRKLSFLFIYNQPNTNKLTGGLMNKLFTILTLSILMLAFAFPAFAQNGEIIADGYAKIFERNAFENATHWPIVADEVHAGFDLDKDQNLEFIVVADNSCPNGPSGAGWGDGHSLFIYEWNPTSGNFELMWSWADTSLKTGGASFPTMAVTDLDGDGDQEITLGMPSGSDYPAPDVSPTVIYIFEFGQNTYPTEPTAIWTAESGPGSNTRPSAMAADDIDGDGVEEVAVAFRAFSDASTNDALMIFSLDGGFAGEFTQFKIEMIDTTGDWGSVYSADITDIDNDGNLEAYFSTDNHTFYEATGADQYQLYYMDTPTLDAWTIQAVVQADVDGDGTNELLWGHTSGALRMLRGVADLASMNSSNEVEIAMVNPAGCRGLTAGDYDGDGKVDIFMGGNYSGAVDRIEYNGSGDIADSASYTYERVFQDTIPSGGTRVYSVSFPGDNFCIKQGGTTSNDLNGNGEPELLIAYEDGDSLQNWIVMIEGNGVTGFELNPGQKVLKTYTLKQNYPNPFNPSTTISFTIPSTEKITLKIYDMMGREVKTLINEIMPSGTHVVTWDGTDNKGTPMASGVYLYILKAGNHTLSKKMTLMK</sequence>
<dbReference type="Proteomes" id="UP000004671">
    <property type="component" value="Chromosome"/>
</dbReference>
<feature type="domain" description="FlgD/Vpr Ig-like" evidence="2">
    <location>
        <begin position="531"/>
        <end position="585"/>
    </location>
</feature>
<dbReference type="eggNOG" id="COG0737">
    <property type="taxonomic scope" value="Bacteria"/>
</dbReference>
<dbReference type="InterPro" id="IPR013517">
    <property type="entry name" value="FG-GAP"/>
</dbReference>
<keyword evidence="1" id="KW-0732">Signal</keyword>
<dbReference type="InterPro" id="IPR026444">
    <property type="entry name" value="Secre_tail"/>
</dbReference>
<dbReference type="HOGENOM" id="CLU_454694_0_0_0"/>
<dbReference type="Pfam" id="PF13517">
    <property type="entry name" value="FG-GAP_3"/>
    <property type="match status" value="1"/>
</dbReference>
<evidence type="ECO:0000313" key="5">
    <source>
        <dbReference type="Proteomes" id="UP000004671"/>
    </source>
</evidence>
<reference evidence="3 6" key="2">
    <citation type="submission" date="2016-11" db="EMBL/GenBank/DDBJ databases">
        <title>Genomic analysis of Caldithrix abyssi and proposal of a novel bacterial phylum Caldithrichaeota.</title>
        <authorList>
            <person name="Kublanov I."/>
            <person name="Sigalova O."/>
            <person name="Gavrilov S."/>
            <person name="Lebedinsky A."/>
            <person name="Ivanova N."/>
            <person name="Daum C."/>
            <person name="Reddy T."/>
            <person name="Klenk H.P."/>
            <person name="Goker M."/>
            <person name="Reva O."/>
            <person name="Miroshnichenko M."/>
            <person name="Kyprides N."/>
            <person name="Woyke T."/>
            <person name="Gelfand M."/>
        </authorList>
    </citation>
    <scope>NUCLEOTIDE SEQUENCE [LARGE SCALE GENOMIC DNA]</scope>
    <source>
        <strain evidence="3 6">LF13</strain>
    </source>
</reference>
<dbReference type="EMBL" id="CM001402">
    <property type="protein sequence ID" value="EHO42900.1"/>
    <property type="molecule type" value="Genomic_DNA"/>
</dbReference>
<dbReference type="PANTHER" id="PTHR46580:SF2">
    <property type="entry name" value="MAM DOMAIN-CONTAINING PROTEIN"/>
    <property type="match status" value="1"/>
</dbReference>
<keyword evidence="5" id="KW-1185">Reference proteome</keyword>
<evidence type="ECO:0000259" key="2">
    <source>
        <dbReference type="Pfam" id="PF13860"/>
    </source>
</evidence>
<evidence type="ECO:0000313" key="4">
    <source>
        <dbReference type="EMBL" id="EHO42900.1"/>
    </source>
</evidence>
<dbReference type="NCBIfam" id="TIGR04183">
    <property type="entry name" value="Por_Secre_tail"/>
    <property type="match status" value="1"/>
</dbReference>
<dbReference type="PaxDb" id="880073-Calab_3296"/>
<dbReference type="RefSeq" id="WP_006930293.1">
    <property type="nucleotide sequence ID" value="NZ_CM001402.1"/>
</dbReference>
<dbReference type="PANTHER" id="PTHR46580">
    <property type="entry name" value="SENSOR KINASE-RELATED"/>
    <property type="match status" value="1"/>
</dbReference>
<dbReference type="EMBL" id="CP018099">
    <property type="protein sequence ID" value="APF18941.1"/>
    <property type="molecule type" value="Genomic_DNA"/>
</dbReference>
<dbReference type="InterPro" id="IPR025965">
    <property type="entry name" value="FlgD/Vpr_Ig-like"/>
</dbReference>
<evidence type="ECO:0000256" key="1">
    <source>
        <dbReference type="ARBA" id="ARBA00022729"/>
    </source>
</evidence>
<dbReference type="STRING" id="880073.Cabys_2192"/>
<proteinExistence type="predicted"/>
<name>H1XVK0_CALAY</name>
<protein>
    <submittedName>
        <fullName evidence="4">FG-GAP repeat protein</fullName>
    </submittedName>
    <submittedName>
        <fullName evidence="3">Por secretion system C-terminal sorting domain-containing protein</fullName>
    </submittedName>
</protein>
<dbReference type="Pfam" id="PF13860">
    <property type="entry name" value="FlgD_ig"/>
    <property type="match status" value="1"/>
</dbReference>
<dbReference type="AlphaFoldDB" id="H1XVK0"/>
<accession>H1XVK0</accession>
<dbReference type="SUPFAM" id="SSF69318">
    <property type="entry name" value="Integrin alpha N-terminal domain"/>
    <property type="match status" value="2"/>
</dbReference>